<evidence type="ECO:0000256" key="1">
    <source>
        <dbReference type="ARBA" id="ARBA00010574"/>
    </source>
</evidence>
<keyword evidence="2" id="KW-0963">Cytoplasm</keyword>
<dbReference type="GO" id="GO:0005737">
    <property type="term" value="C:cytoplasm"/>
    <property type="evidence" value="ECO:0007669"/>
    <property type="project" value="UniProtKB-SubCell"/>
</dbReference>
<reference evidence="3 4" key="1">
    <citation type="submission" date="2017-02" db="EMBL/GenBank/DDBJ databases">
        <authorList>
            <person name="Peterson S.W."/>
        </authorList>
    </citation>
    <scope>NUCLEOTIDE SEQUENCE [LARGE SCALE GENOMIC DNA]</scope>
    <source>
        <strain evidence="3 4">ATCC BAA-908</strain>
    </source>
</reference>
<dbReference type="GO" id="GO:0090071">
    <property type="term" value="P:negative regulation of ribosome biogenesis"/>
    <property type="evidence" value="ECO:0007669"/>
    <property type="project" value="UniProtKB-UniRule"/>
</dbReference>
<comment type="subcellular location">
    <subcellularLocation>
        <location evidence="2">Cytoplasm</location>
    </subcellularLocation>
</comment>
<keyword evidence="4" id="KW-1185">Reference proteome</keyword>
<dbReference type="Proteomes" id="UP000190423">
    <property type="component" value="Unassembled WGS sequence"/>
</dbReference>
<dbReference type="GO" id="GO:0043023">
    <property type="term" value="F:ribosomal large subunit binding"/>
    <property type="evidence" value="ECO:0007669"/>
    <property type="project" value="TreeGrafter"/>
</dbReference>
<evidence type="ECO:0000256" key="2">
    <source>
        <dbReference type="HAMAP-Rule" id="MF_01477"/>
    </source>
</evidence>
<dbReference type="GO" id="GO:0042256">
    <property type="term" value="P:cytosolic ribosome assembly"/>
    <property type="evidence" value="ECO:0007669"/>
    <property type="project" value="UniProtKB-UniRule"/>
</dbReference>
<gene>
    <name evidence="2" type="primary">rsfS</name>
    <name evidence="3" type="ORF">SAMN02745149_00534</name>
</gene>
<evidence type="ECO:0000313" key="3">
    <source>
        <dbReference type="EMBL" id="SJZ30823.1"/>
    </source>
</evidence>
<dbReference type="HAMAP" id="MF_01477">
    <property type="entry name" value="Iojap_RsfS"/>
    <property type="match status" value="1"/>
</dbReference>
<dbReference type="InterPro" id="IPR043519">
    <property type="entry name" value="NT_sf"/>
</dbReference>
<organism evidence="3 4">
    <name type="scientific">Treponema porcinum</name>
    <dbReference type="NCBI Taxonomy" id="261392"/>
    <lineage>
        <taxon>Bacteria</taxon>
        <taxon>Pseudomonadati</taxon>
        <taxon>Spirochaetota</taxon>
        <taxon>Spirochaetia</taxon>
        <taxon>Spirochaetales</taxon>
        <taxon>Treponemataceae</taxon>
        <taxon>Treponema</taxon>
    </lineage>
</organism>
<dbReference type="InterPro" id="IPR004394">
    <property type="entry name" value="Iojap/RsfS/C7orf30"/>
</dbReference>
<dbReference type="GO" id="GO:0017148">
    <property type="term" value="P:negative regulation of translation"/>
    <property type="evidence" value="ECO:0007669"/>
    <property type="project" value="UniProtKB-UniRule"/>
</dbReference>
<dbReference type="STRING" id="261392.SAMN02745149_00534"/>
<evidence type="ECO:0000313" key="4">
    <source>
        <dbReference type="Proteomes" id="UP000190423"/>
    </source>
</evidence>
<dbReference type="SUPFAM" id="SSF81301">
    <property type="entry name" value="Nucleotidyltransferase"/>
    <property type="match status" value="1"/>
</dbReference>
<comment type="subunit">
    <text evidence="2">Interacts with ribosomal protein uL14 (rplN).</text>
</comment>
<dbReference type="RefSeq" id="WP_078932456.1">
    <property type="nucleotide sequence ID" value="NZ_FUWG01000003.1"/>
</dbReference>
<dbReference type="EMBL" id="FUWG01000003">
    <property type="protein sequence ID" value="SJZ30823.1"/>
    <property type="molecule type" value="Genomic_DNA"/>
</dbReference>
<dbReference type="OrthoDB" id="9793681at2"/>
<keyword evidence="2" id="KW-0810">Translation regulation</keyword>
<dbReference type="Pfam" id="PF02410">
    <property type="entry name" value="RsfS"/>
    <property type="match status" value="1"/>
</dbReference>
<dbReference type="GeneID" id="78315852"/>
<keyword evidence="2" id="KW-0678">Repressor</keyword>
<proteinExistence type="inferred from homology"/>
<comment type="similarity">
    <text evidence="1 2">Belongs to the Iojap/RsfS family.</text>
</comment>
<dbReference type="NCBIfam" id="TIGR00090">
    <property type="entry name" value="rsfS_iojap_ybeB"/>
    <property type="match status" value="1"/>
</dbReference>
<sequence length="121" mass="13784">MKTTEQKASEMALLIEDGKGKDVVVINVSELNSWTDYFVIATVTSSAQCQGLCRQIKDYSKDNDLQIHLTNRKSPDGEDWNLIDLGSVVVHLMSENARNFYELERLWHAGVQVDFHNVQQD</sequence>
<protein>
    <recommendedName>
        <fullName evidence="2">Ribosomal silencing factor RsfS</fullName>
    </recommendedName>
</protein>
<dbReference type="PANTHER" id="PTHR21043">
    <property type="entry name" value="IOJAP SUPERFAMILY ORTHOLOG"/>
    <property type="match status" value="1"/>
</dbReference>
<dbReference type="PANTHER" id="PTHR21043:SF0">
    <property type="entry name" value="MITOCHONDRIAL ASSEMBLY OF RIBOSOMAL LARGE SUBUNIT PROTEIN 1"/>
    <property type="match status" value="1"/>
</dbReference>
<dbReference type="AlphaFoldDB" id="A0A1T4JL46"/>
<name>A0A1T4JL46_TREPO</name>
<dbReference type="Gene3D" id="3.30.460.10">
    <property type="entry name" value="Beta Polymerase, domain 2"/>
    <property type="match status" value="1"/>
</dbReference>
<accession>A0A1T4JL46</accession>
<comment type="function">
    <text evidence="2">Functions as a ribosomal silencing factor. Interacts with ribosomal protein uL14 (rplN), blocking formation of intersubunit bridge B8. Prevents association of the 30S and 50S ribosomal subunits and the formation of functional ribosomes, thus repressing translation.</text>
</comment>